<dbReference type="PANTHER" id="PTHR12137">
    <property type="entry name" value="CARBOHYDRATE SULFOTRANSFERASE"/>
    <property type="match status" value="1"/>
</dbReference>
<dbReference type="InterPro" id="IPR005331">
    <property type="entry name" value="Sulfotransferase"/>
</dbReference>
<evidence type="ECO:0000256" key="4">
    <source>
        <dbReference type="ARBA" id="ARBA00022692"/>
    </source>
</evidence>
<protein>
    <recommendedName>
        <fullName evidence="9">Carbohydrate sulfotransferase</fullName>
        <ecNumber evidence="9">2.8.2.-</ecNumber>
    </recommendedName>
</protein>
<dbReference type="GO" id="GO:0008146">
    <property type="term" value="F:sulfotransferase activity"/>
    <property type="evidence" value="ECO:0007669"/>
    <property type="project" value="InterPro"/>
</dbReference>
<dbReference type="Proteomes" id="UP000749559">
    <property type="component" value="Unassembled WGS sequence"/>
</dbReference>
<keyword evidence="9" id="KW-0119">Carbohydrate metabolism</keyword>
<dbReference type="PANTHER" id="PTHR12137:SF54">
    <property type="entry name" value="CARBOHYDRATE SULFOTRANSFERASE"/>
    <property type="match status" value="1"/>
</dbReference>
<evidence type="ECO:0000313" key="10">
    <source>
        <dbReference type="EMBL" id="CAH1773177.1"/>
    </source>
</evidence>
<dbReference type="EC" id="2.8.2.-" evidence="9"/>
<proteinExistence type="inferred from homology"/>
<feature type="transmembrane region" description="Helical" evidence="9">
    <location>
        <begin position="12"/>
        <end position="29"/>
    </location>
</feature>
<keyword evidence="11" id="KW-1185">Reference proteome</keyword>
<keyword evidence="7 9" id="KW-0472">Membrane</keyword>
<gene>
    <name evidence="10" type="ORF">OFUS_LOCUS811</name>
</gene>
<dbReference type="EMBL" id="CAIIXF020000001">
    <property type="protein sequence ID" value="CAH1773177.1"/>
    <property type="molecule type" value="Genomic_DNA"/>
</dbReference>
<evidence type="ECO:0000256" key="6">
    <source>
        <dbReference type="ARBA" id="ARBA00023034"/>
    </source>
</evidence>
<evidence type="ECO:0000256" key="7">
    <source>
        <dbReference type="ARBA" id="ARBA00023136"/>
    </source>
</evidence>
<organism evidence="10 11">
    <name type="scientific">Owenia fusiformis</name>
    <name type="common">Polychaete worm</name>
    <dbReference type="NCBI Taxonomy" id="6347"/>
    <lineage>
        <taxon>Eukaryota</taxon>
        <taxon>Metazoa</taxon>
        <taxon>Spiralia</taxon>
        <taxon>Lophotrochozoa</taxon>
        <taxon>Annelida</taxon>
        <taxon>Polychaeta</taxon>
        <taxon>Sedentaria</taxon>
        <taxon>Canalipalpata</taxon>
        <taxon>Sabellida</taxon>
        <taxon>Oweniida</taxon>
        <taxon>Oweniidae</taxon>
        <taxon>Owenia</taxon>
    </lineage>
</organism>
<keyword evidence="9" id="KW-0735">Signal-anchor</keyword>
<keyword evidence="6 9" id="KW-0333">Golgi apparatus</keyword>
<dbReference type="OrthoDB" id="2019940at2759"/>
<keyword evidence="3 9" id="KW-0808">Transferase</keyword>
<comment type="caution">
    <text evidence="10">The sequence shown here is derived from an EMBL/GenBank/DDBJ whole genome shotgun (WGS) entry which is preliminary data.</text>
</comment>
<evidence type="ECO:0000256" key="1">
    <source>
        <dbReference type="ARBA" id="ARBA00004323"/>
    </source>
</evidence>
<dbReference type="GO" id="GO:0000139">
    <property type="term" value="C:Golgi membrane"/>
    <property type="evidence" value="ECO:0007669"/>
    <property type="project" value="UniProtKB-SubCell"/>
</dbReference>
<evidence type="ECO:0000256" key="3">
    <source>
        <dbReference type="ARBA" id="ARBA00022679"/>
    </source>
</evidence>
<sequence length="346" mass="41382">MAKKGMCCGKRTPLILILTFCIFVMYTNIKSINQVEKSTSQMKRQFDEYTYNATRIINLTKAYISSLADGLLQRSTEEHQSAKEHMVQRKSHLSKMCELFRRSTEYENPQLFYRYPQTYIRNITFPTYPFHLLWCPVFKAGYTNWNKTFLDLDAKLDPRSTDITNSSNIDTKHHHVRFLIVRNPWERLLSAFLDRLEYHPQMKSFQRDHFGRLIMAKYHNVNASALPYEKINVTFQEFLQFIVDEPRQTKHHLADHWVQYYEYCKPCDIDYNYIGKVETLSQDANYILYKLGFISARFKDQKAQTTAKMVKYYESIPCYLMDKLSLVFFWDFKLFDYDLKYPACSE</sequence>
<dbReference type="AlphaFoldDB" id="A0A8S4MWV5"/>
<evidence type="ECO:0000256" key="9">
    <source>
        <dbReference type="RuleBase" id="RU364020"/>
    </source>
</evidence>
<evidence type="ECO:0000256" key="5">
    <source>
        <dbReference type="ARBA" id="ARBA00022989"/>
    </source>
</evidence>
<dbReference type="InterPro" id="IPR018011">
    <property type="entry name" value="Carb_sulfotrans_8-10"/>
</dbReference>
<comment type="similarity">
    <text evidence="2 9">Belongs to the sulfotransferase 2 family.</text>
</comment>
<name>A0A8S4MWV5_OWEFU</name>
<dbReference type="GO" id="GO:0016051">
    <property type="term" value="P:carbohydrate biosynthetic process"/>
    <property type="evidence" value="ECO:0007669"/>
    <property type="project" value="InterPro"/>
</dbReference>
<keyword evidence="4 9" id="KW-0812">Transmembrane</keyword>
<reference evidence="10" key="1">
    <citation type="submission" date="2022-03" db="EMBL/GenBank/DDBJ databases">
        <authorList>
            <person name="Martin C."/>
        </authorList>
    </citation>
    <scope>NUCLEOTIDE SEQUENCE</scope>
</reference>
<evidence type="ECO:0000256" key="8">
    <source>
        <dbReference type="ARBA" id="ARBA00023180"/>
    </source>
</evidence>
<evidence type="ECO:0000256" key="2">
    <source>
        <dbReference type="ARBA" id="ARBA00006339"/>
    </source>
</evidence>
<accession>A0A8S4MWV5</accession>
<comment type="subcellular location">
    <subcellularLocation>
        <location evidence="1 9">Golgi apparatus membrane</location>
        <topology evidence="1 9">Single-pass type II membrane protein</topology>
    </subcellularLocation>
</comment>
<keyword evidence="5 9" id="KW-1133">Transmembrane helix</keyword>
<dbReference type="Pfam" id="PF03567">
    <property type="entry name" value="Sulfotransfer_2"/>
    <property type="match status" value="1"/>
</dbReference>
<keyword evidence="8 9" id="KW-0325">Glycoprotein</keyword>
<evidence type="ECO:0000313" key="11">
    <source>
        <dbReference type="Proteomes" id="UP000749559"/>
    </source>
</evidence>